<evidence type="ECO:0000313" key="6">
    <source>
        <dbReference type="Proteomes" id="UP000250079"/>
    </source>
</evidence>
<dbReference type="GO" id="GO:0005886">
    <property type="term" value="C:plasma membrane"/>
    <property type="evidence" value="ECO:0007669"/>
    <property type="project" value="TreeGrafter"/>
</dbReference>
<comment type="PTM">
    <text evidence="2 3">Topaquinone (TPQ) is generated by copper-dependent autoxidation of a specific tyrosyl residue.</text>
</comment>
<dbReference type="InterPro" id="IPR036460">
    <property type="entry name" value="Cu_amine_oxidase_C_sf"/>
</dbReference>
<comment type="cofactor">
    <cofactor evidence="3">
        <name>Cu cation</name>
        <dbReference type="ChEBI" id="CHEBI:23378"/>
    </cofactor>
    <text evidence="3">Contains 1 topaquinone per subunit.</text>
</comment>
<dbReference type="Gene3D" id="2.60.40.10">
    <property type="entry name" value="Immunoglobulins"/>
    <property type="match status" value="1"/>
</dbReference>
<dbReference type="PROSITE" id="PS50231">
    <property type="entry name" value="RICIN_B_LECTIN"/>
    <property type="match status" value="1"/>
</dbReference>
<dbReference type="SUPFAM" id="SSF49998">
    <property type="entry name" value="Amine oxidase catalytic domain"/>
    <property type="match status" value="1"/>
</dbReference>
<gene>
    <name evidence="5" type="primary">maoII</name>
    <name evidence="5" type="ORF">IMCC3135_14110</name>
</gene>
<dbReference type="Gene3D" id="2.70.98.20">
    <property type="entry name" value="Copper amine oxidase, catalytic domain"/>
    <property type="match status" value="1"/>
</dbReference>
<dbReference type="GO" id="GO:0009308">
    <property type="term" value="P:amine metabolic process"/>
    <property type="evidence" value="ECO:0007669"/>
    <property type="project" value="UniProtKB-UniRule"/>
</dbReference>
<keyword evidence="3 5" id="KW-0560">Oxidoreductase</keyword>
<dbReference type="Pfam" id="PF01179">
    <property type="entry name" value="Cu_amine_oxid"/>
    <property type="match status" value="1"/>
</dbReference>
<dbReference type="KEGG" id="gai:IMCC3135_14110"/>
<evidence type="ECO:0000256" key="2">
    <source>
        <dbReference type="PIRSR" id="PIRSR600269-51"/>
    </source>
</evidence>
<dbReference type="InterPro" id="IPR013783">
    <property type="entry name" value="Ig-like_fold"/>
</dbReference>
<reference evidence="5 6" key="1">
    <citation type="submission" date="2016-12" db="EMBL/GenBank/DDBJ databases">
        <authorList>
            <person name="Song W.-J."/>
            <person name="Kurnit D.M."/>
        </authorList>
    </citation>
    <scope>NUCLEOTIDE SEQUENCE [LARGE SCALE GENOMIC DNA]</scope>
    <source>
        <strain evidence="5 6">IMCC3135</strain>
    </source>
</reference>
<feature type="modified residue" description="2',4',5'-topaquinone" evidence="2">
    <location>
        <position position="191"/>
    </location>
</feature>
<evidence type="ECO:0000256" key="3">
    <source>
        <dbReference type="RuleBase" id="RU000672"/>
    </source>
</evidence>
<feature type="active site" description="Proton acceptor" evidence="1">
    <location>
        <position position="124"/>
    </location>
</feature>
<dbReference type="AlphaFoldDB" id="A0A2Z2NYR1"/>
<evidence type="ECO:0000256" key="1">
    <source>
        <dbReference type="PIRSR" id="PIRSR600269-50"/>
    </source>
</evidence>
<dbReference type="InterPro" id="IPR015798">
    <property type="entry name" value="Cu_amine_oxidase_C"/>
</dbReference>
<keyword evidence="3" id="KW-0186">Copper</keyword>
<keyword evidence="3" id="KW-0479">Metal-binding</keyword>
<dbReference type="GO" id="GO:0005507">
    <property type="term" value="F:copper ion binding"/>
    <property type="evidence" value="ECO:0007669"/>
    <property type="project" value="InterPro"/>
</dbReference>
<proteinExistence type="inferred from homology"/>
<keyword evidence="1 3" id="KW-0801">TPQ</keyword>
<dbReference type="EMBL" id="CP018632">
    <property type="protein sequence ID" value="ASJ72907.1"/>
    <property type="molecule type" value="Genomic_DNA"/>
</dbReference>
<dbReference type="PANTHER" id="PTHR10638">
    <property type="entry name" value="COPPER AMINE OXIDASE"/>
    <property type="match status" value="1"/>
</dbReference>
<dbReference type="EC" id="1.4.3.-" evidence="3"/>
<dbReference type="GO" id="GO:0048038">
    <property type="term" value="F:quinone binding"/>
    <property type="evidence" value="ECO:0007669"/>
    <property type="project" value="InterPro"/>
</dbReference>
<evidence type="ECO:0000259" key="4">
    <source>
        <dbReference type="Pfam" id="PF01179"/>
    </source>
</evidence>
<dbReference type="GO" id="GO:0008131">
    <property type="term" value="F:primary methylamine oxidase activity"/>
    <property type="evidence" value="ECO:0007669"/>
    <property type="project" value="InterPro"/>
</dbReference>
<feature type="domain" description="Copper amine oxidase catalytic" evidence="4">
    <location>
        <begin position="72"/>
        <end position="410"/>
    </location>
</feature>
<organism evidence="5 6">
    <name type="scientific">Granulosicoccus antarcticus IMCC3135</name>
    <dbReference type="NCBI Taxonomy" id="1192854"/>
    <lineage>
        <taxon>Bacteria</taxon>
        <taxon>Pseudomonadati</taxon>
        <taxon>Pseudomonadota</taxon>
        <taxon>Gammaproteobacteria</taxon>
        <taxon>Chromatiales</taxon>
        <taxon>Granulosicoccaceae</taxon>
        <taxon>Granulosicoccus</taxon>
    </lineage>
</organism>
<comment type="similarity">
    <text evidence="3">Belongs to the copper/topaquinone oxidase family.</text>
</comment>
<keyword evidence="6" id="KW-1185">Reference proteome</keyword>
<accession>A0A2Z2NYR1</accession>
<dbReference type="Proteomes" id="UP000250079">
    <property type="component" value="Chromosome"/>
</dbReference>
<dbReference type="PANTHER" id="PTHR10638:SF20">
    <property type="entry name" value="AMINE OXIDASE"/>
    <property type="match status" value="1"/>
</dbReference>
<feature type="active site" description="Schiff-base intermediate with substrate; via topaquinone" evidence="1">
    <location>
        <position position="191"/>
    </location>
</feature>
<evidence type="ECO:0000313" key="5">
    <source>
        <dbReference type="EMBL" id="ASJ72907.1"/>
    </source>
</evidence>
<protein>
    <recommendedName>
        <fullName evidence="3">Amine oxidase</fullName>
        <ecNumber evidence="3">1.4.3.-</ecNumber>
    </recommendedName>
</protein>
<dbReference type="InterPro" id="IPR000269">
    <property type="entry name" value="Cu_amine_oxidase"/>
</dbReference>
<name>A0A2Z2NYR1_9GAMM</name>
<dbReference type="Pfam" id="PF05345">
    <property type="entry name" value="He_PIG"/>
    <property type="match status" value="1"/>
</dbReference>
<sequence>MSRVSKPTDNHVYQSTTDKGSARASTRVWRLLQALFAIASLALFWPASSVIAAELNCEADSRITETFSNGASWELCWESRIRENLVLSDVHYTPAGGEPLRVLSSARLSQLHVAYDDSNVTYNDVTQYGLGGGYLLSLTDADCPNGELLDVQTRPAICRWRSQGDAGYRTASRTNKAESLNLFSVSQVGAYAYIISWTFYDDGAIEPGIGATGALQRSSSDITQPYGRVLQNDSDSLWLSHTHNYYWRLDFDLGESATDDQFSETRYVLQPDGTRVRESQVFTTEQARQISPETQQSWQISATSNENSPAYRIEPVRLGHRFERTDIEPYSDYDMFVTVANECERFASQNARFNPDCLNHVLQYVDDQSIEDQDIVLWHRVGFHHVPRSEDQRNMHTHWDGFVIQPQNVLPSTSSLPASSSNSPPVLLDLIAKQNNPGDAVHGHLSAEDPDNDILTFTASGLPTGVRMNTRGHLQGETSTAGNYTVTVDVRDDHYQVTSSFDWKVGNATSGSSSKGGGSVGWLMLFAGLVLAGLRNTSGQPIQALASWVRAHST</sequence>